<dbReference type="InterPro" id="IPR003772">
    <property type="entry name" value="YceD"/>
</dbReference>
<name>A0A9X3N2K8_9ACTN</name>
<protein>
    <submittedName>
        <fullName evidence="2">DUF177 domain-containing protein</fullName>
    </submittedName>
</protein>
<dbReference type="PANTHER" id="PTHR34374:SF1">
    <property type="entry name" value="LARGE RIBOSOMAL RNA SUBUNIT ACCUMULATION PROTEIN YCED HOMOLOG 1, CHLOROPLASTIC"/>
    <property type="match status" value="1"/>
</dbReference>
<dbReference type="Proteomes" id="UP001149140">
    <property type="component" value="Unassembled WGS sequence"/>
</dbReference>
<sequence>MPQRSDSYEIGRLGLTSGQGRRVDLFVHIEPFEYAGSNYTVPEELVPVRLDISRTTGDGWALRLRFSARVDGPCMRCLELATPEFDVDSYEVHQPGAGVDLISPYLDDGDLDLQGWARDALALALPTQIICRPDCAGLCPKCGANLNEEPDHAHEADPDPRWGKLSELKFD</sequence>
<comment type="caution">
    <text evidence="2">The sequence shown here is derived from an EMBL/GenBank/DDBJ whole genome shotgun (WGS) entry which is preliminary data.</text>
</comment>
<organism evidence="2 3">
    <name type="scientific">Solirubrobacter ginsenosidimutans</name>
    <dbReference type="NCBI Taxonomy" id="490573"/>
    <lineage>
        <taxon>Bacteria</taxon>
        <taxon>Bacillati</taxon>
        <taxon>Actinomycetota</taxon>
        <taxon>Thermoleophilia</taxon>
        <taxon>Solirubrobacterales</taxon>
        <taxon>Solirubrobacteraceae</taxon>
        <taxon>Solirubrobacter</taxon>
    </lineage>
</organism>
<feature type="region of interest" description="Disordered" evidence="1">
    <location>
        <begin position="148"/>
        <end position="171"/>
    </location>
</feature>
<dbReference type="Pfam" id="PF02620">
    <property type="entry name" value="YceD"/>
    <property type="match status" value="1"/>
</dbReference>
<dbReference type="RefSeq" id="WP_270046376.1">
    <property type="nucleotide sequence ID" value="NZ_JAPDOD010000088.1"/>
</dbReference>
<dbReference type="AlphaFoldDB" id="A0A9X3N2K8"/>
<dbReference type="EMBL" id="JAPDOD010000088">
    <property type="protein sequence ID" value="MDA0167127.1"/>
    <property type="molecule type" value="Genomic_DNA"/>
</dbReference>
<evidence type="ECO:0000313" key="2">
    <source>
        <dbReference type="EMBL" id="MDA0167127.1"/>
    </source>
</evidence>
<evidence type="ECO:0000256" key="1">
    <source>
        <dbReference type="SAM" id="MobiDB-lite"/>
    </source>
</evidence>
<dbReference type="PANTHER" id="PTHR34374">
    <property type="entry name" value="LARGE RIBOSOMAL RNA SUBUNIT ACCUMULATION PROTEIN YCED HOMOLOG 1, CHLOROPLASTIC"/>
    <property type="match status" value="1"/>
</dbReference>
<gene>
    <name evidence="2" type="ORF">OM076_43100</name>
</gene>
<keyword evidence="3" id="KW-1185">Reference proteome</keyword>
<accession>A0A9X3N2K8</accession>
<proteinExistence type="predicted"/>
<feature type="compositionally biased region" description="Basic and acidic residues" evidence="1">
    <location>
        <begin position="149"/>
        <end position="171"/>
    </location>
</feature>
<evidence type="ECO:0000313" key="3">
    <source>
        <dbReference type="Proteomes" id="UP001149140"/>
    </source>
</evidence>
<reference evidence="2" key="1">
    <citation type="submission" date="2022-10" db="EMBL/GenBank/DDBJ databases">
        <title>The WGS of Solirubrobacter ginsenosidimutans DSM 21036.</title>
        <authorList>
            <person name="Jiang Z."/>
        </authorList>
    </citation>
    <scope>NUCLEOTIDE SEQUENCE</scope>
    <source>
        <strain evidence="2">DSM 21036</strain>
    </source>
</reference>